<sequence length="210" mass="24841">MPTKPLEQRQLFNTSRQKLEERFLEYYAETEDSAYIIECALSVQVRNAYSKDDFSFFMKDFIRSLFLTGQKLPENRNLHFFFRDYFTNDEWSRLITRLFESPEEYLFYASRNDPILKIIGPYLSSGSREVTEEATLIAQYKDGAGKRKLLKIRGIDRKAVPSRHSRDILYIMTFLSRFQKNGIKSFAKIVNAHTEYIVASYRFDKSQPSK</sequence>
<dbReference type="Proteomes" id="UP000664357">
    <property type="component" value="Unassembled WGS sequence"/>
</dbReference>
<evidence type="ECO:0000313" key="2">
    <source>
        <dbReference type="Proteomes" id="UP000664357"/>
    </source>
</evidence>
<dbReference type="RefSeq" id="WP_207704660.1">
    <property type="nucleotide sequence ID" value="NZ_JAFREL020000003.1"/>
</dbReference>
<gene>
    <name evidence="1" type="ORF">JZO67_003600</name>
</gene>
<name>A0ABV0ESK8_9ENTE</name>
<evidence type="ECO:0000313" key="1">
    <source>
        <dbReference type="EMBL" id="MEO1771619.1"/>
    </source>
</evidence>
<proteinExistence type="predicted"/>
<accession>A0ABV0ESK8</accession>
<dbReference type="EMBL" id="JAFREL020000003">
    <property type="protein sequence ID" value="MEO1771619.1"/>
    <property type="molecule type" value="Genomic_DNA"/>
</dbReference>
<protein>
    <submittedName>
        <fullName evidence="1">Uncharacterized protein</fullName>
    </submittedName>
</protein>
<comment type="caution">
    <text evidence="1">The sequence shown here is derived from an EMBL/GenBank/DDBJ whole genome shotgun (WGS) entry which is preliminary data.</text>
</comment>
<keyword evidence="2" id="KW-1185">Reference proteome</keyword>
<organism evidence="1 2">
    <name type="scientific">Candidatus Enterococcus ferrettii</name>
    <dbReference type="NCBI Taxonomy" id="2815324"/>
    <lineage>
        <taxon>Bacteria</taxon>
        <taxon>Bacillati</taxon>
        <taxon>Bacillota</taxon>
        <taxon>Bacilli</taxon>
        <taxon>Lactobacillales</taxon>
        <taxon>Enterococcaceae</taxon>
        <taxon>Enterococcus</taxon>
    </lineage>
</organism>
<reference evidence="1 2" key="1">
    <citation type="submission" date="2024-02" db="EMBL/GenBank/DDBJ databases">
        <title>The Genome Sequence of Enterococcus sp. DIV0159.</title>
        <authorList>
            <person name="Earl A."/>
            <person name="Manson A."/>
            <person name="Gilmore M."/>
            <person name="Sanders J."/>
            <person name="Shea T."/>
            <person name="Howe W."/>
            <person name="Livny J."/>
            <person name="Cuomo C."/>
            <person name="Neafsey D."/>
            <person name="Birren B."/>
        </authorList>
    </citation>
    <scope>NUCLEOTIDE SEQUENCE [LARGE SCALE GENOMIC DNA]</scope>
    <source>
        <strain evidence="1 2">665A</strain>
    </source>
</reference>